<keyword evidence="2" id="KW-0732">Signal</keyword>
<feature type="chain" id="PRO_5007163981" evidence="2">
    <location>
        <begin position="29"/>
        <end position="279"/>
    </location>
</feature>
<evidence type="ECO:0000313" key="4">
    <source>
        <dbReference type="Proteomes" id="UP000059074"/>
    </source>
</evidence>
<dbReference type="PANTHER" id="PTHR38589">
    <property type="entry name" value="BLR0621 PROTEIN"/>
    <property type="match status" value="1"/>
</dbReference>
<protein>
    <submittedName>
        <fullName evidence="3">Uncharacterized protein</fullName>
    </submittedName>
</protein>
<reference evidence="3 4" key="1">
    <citation type="submission" date="2015-10" db="EMBL/GenBank/DDBJ databases">
        <title>Transcriptomic analysis of a linuron degrading triple-species bacterial consortium.</title>
        <authorList>
            <person name="Albers P."/>
        </authorList>
    </citation>
    <scope>NUCLEOTIDE SEQUENCE [LARGE SCALE GENOMIC DNA]</scope>
    <source>
        <strain evidence="3 4">WDL6</strain>
    </source>
</reference>
<keyword evidence="4" id="KW-1185">Reference proteome</keyword>
<comment type="caution">
    <text evidence="3">The sequence shown here is derived from an EMBL/GenBank/DDBJ whole genome shotgun (WGS) entry which is preliminary data.</text>
</comment>
<organism evidence="3 4">
    <name type="scientific">Hyphomicrobium sulfonivorans</name>
    <dbReference type="NCBI Taxonomy" id="121290"/>
    <lineage>
        <taxon>Bacteria</taxon>
        <taxon>Pseudomonadati</taxon>
        <taxon>Pseudomonadota</taxon>
        <taxon>Alphaproteobacteria</taxon>
        <taxon>Hyphomicrobiales</taxon>
        <taxon>Hyphomicrobiaceae</taxon>
        <taxon>Hyphomicrobium</taxon>
    </lineage>
</organism>
<name>A0A120CWZ3_HYPSL</name>
<feature type="signal peptide" evidence="2">
    <location>
        <begin position="1"/>
        <end position="28"/>
    </location>
</feature>
<accession>A0A120CWZ3</accession>
<dbReference type="EMBL" id="LMTR01000035">
    <property type="protein sequence ID" value="KWT70185.1"/>
    <property type="molecule type" value="Genomic_DNA"/>
</dbReference>
<dbReference type="Proteomes" id="UP000059074">
    <property type="component" value="Unassembled WGS sequence"/>
</dbReference>
<feature type="compositionally biased region" description="Polar residues" evidence="1">
    <location>
        <begin position="267"/>
        <end position="279"/>
    </location>
</feature>
<dbReference type="AlphaFoldDB" id="A0A120CWZ3"/>
<sequence>MRKRAFAVFRSSLGAATLLALFAADATASTYCPRPLHRATRLIVITVPDMNSVKATMHTFERETPADATWRRAGPPEPAVVGSAGIGWAKTFSHLGKKGEPIKTEGDKRTPAGVFRLSGPFGMEQRPLRNFVKLAPGRSLCVRDPRSAYYGQVMDRSRLRTLRGAEDMTQNATLRRGIFVDYPSLPAARAGSCIFLHVWESDATGTEGRVAVAEDRVNVLQDWIGQGFSTIAIITEDTAKRFKHCLPINAKSNTYDQPASAPMRNPNRVTPQQQATLKQ</sequence>
<evidence type="ECO:0000313" key="3">
    <source>
        <dbReference type="EMBL" id="KWT70185.1"/>
    </source>
</evidence>
<feature type="region of interest" description="Disordered" evidence="1">
    <location>
        <begin position="253"/>
        <end position="279"/>
    </location>
</feature>
<gene>
    <name evidence="3" type="ORF">APY04_1113</name>
</gene>
<evidence type="ECO:0000256" key="2">
    <source>
        <dbReference type="SAM" id="SignalP"/>
    </source>
</evidence>
<evidence type="ECO:0000256" key="1">
    <source>
        <dbReference type="SAM" id="MobiDB-lite"/>
    </source>
</evidence>
<dbReference type="STRING" id="121290.APY04_1113"/>
<proteinExistence type="predicted"/>
<dbReference type="PANTHER" id="PTHR38589:SF1">
    <property type="entry name" value="BLR0621 PROTEIN"/>
    <property type="match status" value="1"/>
</dbReference>
<dbReference type="PATRIC" id="fig|121290.4.peg.1605"/>